<comment type="caution">
    <text evidence="2">The sequence shown here is derived from an EMBL/GenBank/DDBJ whole genome shotgun (WGS) entry which is preliminary data.</text>
</comment>
<sequence>MSGSASKHDLDLIMDAILGCADVEKLISLKTYTVEGDKLLVAVKIALPAEKTVRDVADVIGEIEQQIRTTVPAVGSLYIQPDIYRPSLDPEPSTDVFVLKSED</sequence>
<dbReference type="Gene3D" id="3.30.70.1350">
    <property type="entry name" value="Cation efflux protein, cytoplasmic domain"/>
    <property type="match status" value="1"/>
</dbReference>
<dbReference type="AlphaFoldDB" id="A0A9X1LR30"/>
<dbReference type="EMBL" id="JAGTTM010000005">
    <property type="protein sequence ID" value="MCC2030242.1"/>
    <property type="molecule type" value="Genomic_DNA"/>
</dbReference>
<protein>
    <recommendedName>
        <fullName evidence="1">Cation efflux protein cytoplasmic domain-containing protein</fullName>
    </recommendedName>
</protein>
<proteinExistence type="predicted"/>
<evidence type="ECO:0000313" key="3">
    <source>
        <dbReference type="Proteomes" id="UP001139289"/>
    </source>
</evidence>
<accession>A0A9X1LR30</accession>
<reference evidence="2" key="1">
    <citation type="submission" date="2021-04" db="EMBL/GenBank/DDBJ databases">
        <title>Microbacterium tenobrionis sp. nov. and Microbacterium allomyrinae sp. nov., isolated from larvae of Tenobrio molitor and Allomyrina dichotoma, respectively.</title>
        <authorList>
            <person name="Lee S.D."/>
        </authorList>
    </citation>
    <scope>NUCLEOTIDE SEQUENCE</scope>
    <source>
        <strain evidence="2">YMB-B2</strain>
    </source>
</reference>
<feature type="domain" description="Cation efflux protein cytoplasmic" evidence="1">
    <location>
        <begin position="7"/>
        <end position="82"/>
    </location>
</feature>
<gene>
    <name evidence="2" type="ORF">KEC56_12080</name>
</gene>
<dbReference type="Proteomes" id="UP001139289">
    <property type="component" value="Unassembled WGS sequence"/>
</dbReference>
<keyword evidence="3" id="KW-1185">Reference proteome</keyword>
<evidence type="ECO:0000259" key="1">
    <source>
        <dbReference type="Pfam" id="PF16916"/>
    </source>
</evidence>
<dbReference type="RefSeq" id="WP_227531149.1">
    <property type="nucleotide sequence ID" value="NZ_JAGTTM010000005.1"/>
</dbReference>
<dbReference type="SUPFAM" id="SSF160240">
    <property type="entry name" value="Cation efflux protein cytoplasmic domain-like"/>
    <property type="match status" value="1"/>
</dbReference>
<organism evidence="2 3">
    <name type="scientific">Microbacterium tenebrionis</name>
    <dbReference type="NCBI Taxonomy" id="2830665"/>
    <lineage>
        <taxon>Bacteria</taxon>
        <taxon>Bacillati</taxon>
        <taxon>Actinomycetota</taxon>
        <taxon>Actinomycetes</taxon>
        <taxon>Micrococcales</taxon>
        <taxon>Microbacteriaceae</taxon>
        <taxon>Microbacterium</taxon>
    </lineage>
</organism>
<name>A0A9X1LR30_9MICO</name>
<dbReference type="Pfam" id="PF16916">
    <property type="entry name" value="ZT_dimer"/>
    <property type="match status" value="1"/>
</dbReference>
<evidence type="ECO:0000313" key="2">
    <source>
        <dbReference type="EMBL" id="MCC2030242.1"/>
    </source>
</evidence>
<dbReference type="InterPro" id="IPR027470">
    <property type="entry name" value="Cation_efflux_CTD"/>
</dbReference>
<dbReference type="InterPro" id="IPR036837">
    <property type="entry name" value="Cation_efflux_CTD_sf"/>
</dbReference>